<gene>
    <name evidence="3" type="ORF">NX801_23305</name>
</gene>
<dbReference type="RefSeq" id="WP_258789826.1">
    <property type="nucleotide sequence ID" value="NZ_JANUGQ010000023.1"/>
</dbReference>
<dbReference type="SUPFAM" id="SSF55961">
    <property type="entry name" value="Bet v1-like"/>
    <property type="match status" value="1"/>
</dbReference>
<feature type="compositionally biased region" description="Basic and acidic residues" evidence="1">
    <location>
        <begin position="317"/>
        <end position="332"/>
    </location>
</feature>
<feature type="region of interest" description="Disordered" evidence="1">
    <location>
        <begin position="1"/>
        <end position="21"/>
    </location>
</feature>
<keyword evidence="4" id="KW-1185">Reference proteome</keyword>
<reference evidence="3" key="1">
    <citation type="submission" date="2022-08" db="EMBL/GenBank/DDBJ databases">
        <authorList>
            <person name="Somphong A."/>
            <person name="Phongsopitanun W."/>
        </authorList>
    </citation>
    <scope>NUCLEOTIDE SEQUENCE</scope>
    <source>
        <strain evidence="3">LP05-1</strain>
    </source>
</reference>
<dbReference type="PANTHER" id="PTHR33824:SF7">
    <property type="entry name" value="POLYKETIDE CYCLASE_DEHYDRASE AND LIPID TRANSPORT SUPERFAMILY PROTEIN"/>
    <property type="match status" value="1"/>
</dbReference>
<dbReference type="Pfam" id="PF03364">
    <property type="entry name" value="Polyketide_cyc"/>
    <property type="match status" value="1"/>
</dbReference>
<comment type="caution">
    <text evidence="3">The sequence shown here is derived from an EMBL/GenBank/DDBJ whole genome shotgun (WGS) entry which is preliminary data.</text>
</comment>
<accession>A0ABT2CM68</accession>
<dbReference type="Proteomes" id="UP001431313">
    <property type="component" value="Unassembled WGS sequence"/>
</dbReference>
<dbReference type="EMBL" id="JANUGQ010000023">
    <property type="protein sequence ID" value="MCS0638533.1"/>
    <property type="molecule type" value="Genomic_DNA"/>
</dbReference>
<sequence length="383" mass="41577">MTGDGTDRGPGGLAGLTGLTGETGDRLKEELKQYLEARAGQAVGGLGERLGEATQKLAAGGGGGSLASVALPMLTGGLKDKVTGALKGLGGKSGRGDSRGKRVVVIEGLDVGVPVRQAYDQWTRFQEFGRFAKGVVNVDQSDETTTNWQLKVAKSNRSYRATVMEQIPDERIVWTSEGGKGTTKGAVTFHPLGDNLTKVLLVMEYYPKGLVEKTGNLFRSQGRRARLDLKLYRTFVTMQDEPAEGWRGEIRDGEVVRGPDEEPEEGGESADGEDDGYEDGGEDGAYEEEGDDGREDDADEGEEYEDEYDDEPYPDEGGEKGERSAGRSRGADGPDGTEDEYDEYEEEDEEGEDEYDDEHPEDAEDDREEDSRAAARARTGRRS</sequence>
<name>A0ABT2CM68_9ACTN</name>
<dbReference type="Gene3D" id="3.30.530.20">
    <property type="match status" value="1"/>
</dbReference>
<proteinExistence type="predicted"/>
<dbReference type="InterPro" id="IPR023393">
    <property type="entry name" value="START-like_dom_sf"/>
</dbReference>
<protein>
    <submittedName>
        <fullName evidence="3">SRPBCC family protein</fullName>
    </submittedName>
</protein>
<dbReference type="InterPro" id="IPR005031">
    <property type="entry name" value="COQ10_START"/>
</dbReference>
<evidence type="ECO:0000256" key="1">
    <source>
        <dbReference type="SAM" id="MobiDB-lite"/>
    </source>
</evidence>
<feature type="compositionally biased region" description="Acidic residues" evidence="1">
    <location>
        <begin position="335"/>
        <end position="368"/>
    </location>
</feature>
<dbReference type="InterPro" id="IPR047137">
    <property type="entry name" value="ORF3"/>
</dbReference>
<feature type="compositionally biased region" description="Basic and acidic residues" evidence="1">
    <location>
        <begin position="244"/>
        <end position="260"/>
    </location>
</feature>
<feature type="domain" description="Coenzyme Q-binding protein COQ10 START" evidence="2">
    <location>
        <begin position="111"/>
        <end position="228"/>
    </location>
</feature>
<organism evidence="3 4">
    <name type="scientific">Streptomyces pyxinae</name>
    <dbReference type="NCBI Taxonomy" id="2970734"/>
    <lineage>
        <taxon>Bacteria</taxon>
        <taxon>Bacillati</taxon>
        <taxon>Actinomycetota</taxon>
        <taxon>Actinomycetes</taxon>
        <taxon>Kitasatosporales</taxon>
        <taxon>Streptomycetaceae</taxon>
        <taxon>Streptomyces</taxon>
    </lineage>
</organism>
<evidence type="ECO:0000259" key="2">
    <source>
        <dbReference type="Pfam" id="PF03364"/>
    </source>
</evidence>
<dbReference type="CDD" id="cd07817">
    <property type="entry name" value="SRPBCC_8"/>
    <property type="match status" value="1"/>
</dbReference>
<evidence type="ECO:0000313" key="4">
    <source>
        <dbReference type="Proteomes" id="UP001431313"/>
    </source>
</evidence>
<dbReference type="PANTHER" id="PTHR33824">
    <property type="entry name" value="POLYKETIDE CYCLASE/DEHYDRASE AND LIPID TRANSPORT SUPERFAMILY PROTEIN"/>
    <property type="match status" value="1"/>
</dbReference>
<feature type="region of interest" description="Disordered" evidence="1">
    <location>
        <begin position="243"/>
        <end position="383"/>
    </location>
</feature>
<feature type="compositionally biased region" description="Acidic residues" evidence="1">
    <location>
        <begin position="261"/>
        <end position="316"/>
    </location>
</feature>
<evidence type="ECO:0000313" key="3">
    <source>
        <dbReference type="EMBL" id="MCS0638533.1"/>
    </source>
</evidence>